<keyword evidence="1" id="KW-0732">Signal</keyword>
<evidence type="ECO:0000313" key="3">
    <source>
        <dbReference type="Proteomes" id="UP001241110"/>
    </source>
</evidence>
<gene>
    <name evidence="2" type="ORF">QNI16_28130</name>
</gene>
<protein>
    <recommendedName>
        <fullName evidence="4">Lipocalin-like domain-containing protein</fullName>
    </recommendedName>
</protein>
<proteinExistence type="predicted"/>
<feature type="signal peptide" evidence="1">
    <location>
        <begin position="1"/>
        <end position="21"/>
    </location>
</feature>
<organism evidence="2 3">
    <name type="scientific">Xanthocytophaga flava</name>
    <dbReference type="NCBI Taxonomy" id="3048013"/>
    <lineage>
        <taxon>Bacteria</taxon>
        <taxon>Pseudomonadati</taxon>
        <taxon>Bacteroidota</taxon>
        <taxon>Cytophagia</taxon>
        <taxon>Cytophagales</taxon>
        <taxon>Rhodocytophagaceae</taxon>
        <taxon>Xanthocytophaga</taxon>
    </lineage>
</organism>
<evidence type="ECO:0000313" key="2">
    <source>
        <dbReference type="EMBL" id="MDJ1484399.1"/>
    </source>
</evidence>
<dbReference type="RefSeq" id="WP_313985638.1">
    <property type="nucleotide sequence ID" value="NZ_JASJOS010000014.1"/>
</dbReference>
<evidence type="ECO:0008006" key="4">
    <source>
        <dbReference type="Google" id="ProtNLM"/>
    </source>
</evidence>
<dbReference type="PROSITE" id="PS51257">
    <property type="entry name" value="PROKAR_LIPOPROTEIN"/>
    <property type="match status" value="1"/>
</dbReference>
<dbReference type="Proteomes" id="UP001241110">
    <property type="component" value="Unassembled WGS sequence"/>
</dbReference>
<name>A0AAE3UC51_9BACT</name>
<evidence type="ECO:0000256" key="1">
    <source>
        <dbReference type="SAM" id="SignalP"/>
    </source>
</evidence>
<dbReference type="AlphaFoldDB" id="A0AAE3UC51"/>
<reference evidence="2" key="1">
    <citation type="submission" date="2023-05" db="EMBL/GenBank/DDBJ databases">
        <authorList>
            <person name="Zhang X."/>
        </authorList>
    </citation>
    <scope>NUCLEOTIDE SEQUENCE</scope>
    <source>
        <strain evidence="2">YF14B1</strain>
    </source>
</reference>
<dbReference type="EMBL" id="JASJOS010000014">
    <property type="protein sequence ID" value="MDJ1484399.1"/>
    <property type="molecule type" value="Genomic_DNA"/>
</dbReference>
<accession>A0AAE3UC51</accession>
<feature type="chain" id="PRO_5042148913" description="Lipocalin-like domain-containing protein" evidence="1">
    <location>
        <begin position="22"/>
        <end position="157"/>
    </location>
</feature>
<sequence length="157" mass="16787">MKNLRKGILFGLLLWTAVACKDDDKDPQVTNLGTYSGTAAVSQDNTGGNLLNTKITITRLDQKATIKISAVPDFEREFTADVTASVETGNTKSYSFTLTQQTAPTGKNVGGTVIVQGNQLSADITIPNDQINAYDTDNKSVQLTGNIKLLAGSFVKE</sequence>
<comment type="caution">
    <text evidence="2">The sequence shown here is derived from an EMBL/GenBank/DDBJ whole genome shotgun (WGS) entry which is preliminary data.</text>
</comment>